<name>A0A0R1YHK5_9LACO</name>
<dbReference type="PANTHER" id="PTHR11803:SF39">
    <property type="entry name" value="2-IMINOBUTANOATE_2-IMINOPROPANOATE DEAMINASE"/>
    <property type="match status" value="1"/>
</dbReference>
<dbReference type="InterPro" id="IPR006175">
    <property type="entry name" value="YjgF/YER057c/UK114"/>
</dbReference>
<sequence length="128" mass="13245">MAKEVATTKAPSAVGPYSQAVQAGNTLYCSGQIGLNPETGKFASANAVDQATQALHNLREVVTAAGFDFGNVVKVIVFMADVNDFGDINKVYDQFFGGAKVLPARSAVGVNGLPLGAKVEIEAIAVKD</sequence>
<dbReference type="Pfam" id="PF01042">
    <property type="entry name" value="Ribonuc_L-PSP"/>
    <property type="match status" value="1"/>
</dbReference>
<accession>A0A0R1YHK5</accession>
<dbReference type="SUPFAM" id="SSF55298">
    <property type="entry name" value="YjgF-like"/>
    <property type="match status" value="1"/>
</dbReference>
<dbReference type="PATRIC" id="fig|1423786.4.peg.2428"/>
<gene>
    <name evidence="2" type="ORF">FD47_GL002309</name>
</gene>
<comment type="similarity">
    <text evidence="1">Belongs to the RutC family.</text>
</comment>
<dbReference type="RefSeq" id="WP_054735937.1">
    <property type="nucleotide sequence ID" value="NZ_AZFZ01000057.1"/>
</dbReference>
<reference evidence="2 3" key="1">
    <citation type="journal article" date="2015" name="Genome Announc.">
        <title>Expanding the biotechnology potential of lactobacilli through comparative genomics of 213 strains and associated genera.</title>
        <authorList>
            <person name="Sun Z."/>
            <person name="Harris H.M."/>
            <person name="McCann A."/>
            <person name="Guo C."/>
            <person name="Argimon S."/>
            <person name="Zhang W."/>
            <person name="Yang X."/>
            <person name="Jeffery I.B."/>
            <person name="Cooney J.C."/>
            <person name="Kagawa T.F."/>
            <person name="Liu W."/>
            <person name="Song Y."/>
            <person name="Salvetti E."/>
            <person name="Wrobel A."/>
            <person name="Rasinkangas P."/>
            <person name="Parkhill J."/>
            <person name="Rea M.C."/>
            <person name="O'Sullivan O."/>
            <person name="Ritari J."/>
            <person name="Douillard F.P."/>
            <person name="Paul Ross R."/>
            <person name="Yang R."/>
            <person name="Briner A.E."/>
            <person name="Felis G.E."/>
            <person name="de Vos W.M."/>
            <person name="Barrangou R."/>
            <person name="Klaenhammer T.R."/>
            <person name="Caufield P.W."/>
            <person name="Cui Y."/>
            <person name="Zhang H."/>
            <person name="O'Toole P.W."/>
        </authorList>
    </citation>
    <scope>NUCLEOTIDE SEQUENCE [LARGE SCALE GENOMIC DNA]</scope>
    <source>
        <strain evidence="2 3">DSM 18390</strain>
    </source>
</reference>
<dbReference type="GO" id="GO:0019239">
    <property type="term" value="F:deaminase activity"/>
    <property type="evidence" value="ECO:0007669"/>
    <property type="project" value="TreeGrafter"/>
</dbReference>
<evidence type="ECO:0000313" key="2">
    <source>
        <dbReference type="EMBL" id="KRM41615.1"/>
    </source>
</evidence>
<comment type="caution">
    <text evidence="2">The sequence shown here is derived from an EMBL/GenBank/DDBJ whole genome shotgun (WGS) entry which is preliminary data.</text>
</comment>
<dbReference type="AlphaFoldDB" id="A0A0R1YHK5"/>
<evidence type="ECO:0000256" key="1">
    <source>
        <dbReference type="ARBA" id="ARBA00010552"/>
    </source>
</evidence>
<protein>
    <submittedName>
        <fullName evidence="2">Endoribonuclease L-PSP</fullName>
    </submittedName>
</protein>
<dbReference type="Gene3D" id="3.30.1330.40">
    <property type="entry name" value="RutC-like"/>
    <property type="match status" value="1"/>
</dbReference>
<organism evidence="2 3">
    <name type="scientific">Lentilactobacillus parafarraginis DSM 18390 = JCM 14109</name>
    <dbReference type="NCBI Taxonomy" id="1423786"/>
    <lineage>
        <taxon>Bacteria</taxon>
        <taxon>Bacillati</taxon>
        <taxon>Bacillota</taxon>
        <taxon>Bacilli</taxon>
        <taxon>Lactobacillales</taxon>
        <taxon>Lactobacillaceae</taxon>
        <taxon>Lentilactobacillus</taxon>
    </lineage>
</organism>
<dbReference type="GO" id="GO:0005829">
    <property type="term" value="C:cytosol"/>
    <property type="evidence" value="ECO:0007669"/>
    <property type="project" value="TreeGrafter"/>
</dbReference>
<dbReference type="FunFam" id="3.30.1330.40:FF:000001">
    <property type="entry name" value="L-PSP family endoribonuclease"/>
    <property type="match status" value="1"/>
</dbReference>
<dbReference type="NCBIfam" id="TIGR00004">
    <property type="entry name" value="Rid family detoxifying hydrolase"/>
    <property type="match status" value="1"/>
</dbReference>
<dbReference type="PANTHER" id="PTHR11803">
    <property type="entry name" value="2-IMINOBUTANOATE/2-IMINOPROPANOATE DEAMINASE RIDA"/>
    <property type="match status" value="1"/>
</dbReference>
<dbReference type="InterPro" id="IPR006056">
    <property type="entry name" value="RidA"/>
</dbReference>
<dbReference type="Proteomes" id="UP000051010">
    <property type="component" value="Unassembled WGS sequence"/>
</dbReference>
<dbReference type="InterPro" id="IPR035959">
    <property type="entry name" value="RutC-like_sf"/>
</dbReference>
<proteinExistence type="inferred from homology"/>
<dbReference type="EMBL" id="AZFZ01000057">
    <property type="protein sequence ID" value="KRM41615.1"/>
    <property type="molecule type" value="Genomic_DNA"/>
</dbReference>
<evidence type="ECO:0000313" key="3">
    <source>
        <dbReference type="Proteomes" id="UP000051010"/>
    </source>
</evidence>
<dbReference type="CDD" id="cd00448">
    <property type="entry name" value="YjgF_YER057c_UK114_family"/>
    <property type="match status" value="1"/>
</dbReference>